<evidence type="ECO:0000256" key="1">
    <source>
        <dbReference type="ARBA" id="ARBA00008563"/>
    </source>
</evidence>
<dbReference type="AlphaFoldDB" id="A0AAX4H7D0"/>
<reference evidence="3 4" key="1">
    <citation type="submission" date="2023-10" db="EMBL/GenBank/DDBJ databases">
        <title>Draft Genome Sequence of Candida saopaulonensis from a very Premature Infant with Sepsis.</title>
        <authorList>
            <person name="Ning Y."/>
            <person name="Dai R."/>
            <person name="Xiao M."/>
            <person name="Xu Y."/>
            <person name="Yan Q."/>
            <person name="Zhang L."/>
        </authorList>
    </citation>
    <scope>NUCLEOTIDE SEQUENCE [LARGE SCALE GENOMIC DNA]</scope>
    <source>
        <strain evidence="3 4">19XY460</strain>
    </source>
</reference>
<keyword evidence="4" id="KW-1185">Reference proteome</keyword>
<organism evidence="3 4">
    <name type="scientific">Australozyma saopauloensis</name>
    <dbReference type="NCBI Taxonomy" id="291208"/>
    <lineage>
        <taxon>Eukaryota</taxon>
        <taxon>Fungi</taxon>
        <taxon>Dikarya</taxon>
        <taxon>Ascomycota</taxon>
        <taxon>Saccharomycotina</taxon>
        <taxon>Pichiomycetes</taxon>
        <taxon>Metschnikowiaceae</taxon>
        <taxon>Australozyma</taxon>
    </lineage>
</organism>
<dbReference type="GO" id="GO:0003735">
    <property type="term" value="F:structural constituent of ribosome"/>
    <property type="evidence" value="ECO:0007669"/>
    <property type="project" value="TreeGrafter"/>
</dbReference>
<comment type="similarity">
    <text evidence="1">Belongs to the bacterial ribosomal protein bL21 family.</text>
</comment>
<evidence type="ECO:0000313" key="3">
    <source>
        <dbReference type="EMBL" id="WPK24491.1"/>
    </source>
</evidence>
<dbReference type="GeneID" id="88172830"/>
<dbReference type="InterPro" id="IPR028909">
    <property type="entry name" value="bL21-like"/>
</dbReference>
<sequence>MLKSIFKTNVRALSQASVMRSAYSLPKPVAPVSTEVPDLKLLKFDSNGQKDLYAIAKINNIPFLVTKGDKIVLPYKIKNHDVGEKLNLNNVVTIGSRNFTYNKQDGIPASAFQLTATLTEITKEPKYYVYKKKPRCRRLKTVEVEPFQTHLTIDEFKLL</sequence>
<name>A0AAX4H7D0_9ASCO</name>
<gene>
    <name evidence="3" type="ORF">PUMCH_001765</name>
</gene>
<dbReference type="PANTHER" id="PTHR21349">
    <property type="entry name" value="50S RIBOSOMAL PROTEIN L21"/>
    <property type="match status" value="1"/>
</dbReference>
<dbReference type="EMBL" id="CP138895">
    <property type="protein sequence ID" value="WPK24491.1"/>
    <property type="molecule type" value="Genomic_DNA"/>
</dbReference>
<dbReference type="InterPro" id="IPR036164">
    <property type="entry name" value="bL21-like_sf"/>
</dbReference>
<dbReference type="GO" id="GO:0005762">
    <property type="term" value="C:mitochondrial large ribosomal subunit"/>
    <property type="evidence" value="ECO:0007669"/>
    <property type="project" value="TreeGrafter"/>
</dbReference>
<dbReference type="RefSeq" id="XP_062876874.1">
    <property type="nucleotide sequence ID" value="XM_063020804.1"/>
</dbReference>
<dbReference type="SUPFAM" id="SSF141091">
    <property type="entry name" value="L21p-like"/>
    <property type="match status" value="1"/>
</dbReference>
<protein>
    <recommendedName>
        <fullName evidence="2">Large ribosomal subunit protein bL21m</fullName>
    </recommendedName>
</protein>
<proteinExistence type="inferred from homology"/>
<dbReference type="Proteomes" id="UP001338582">
    <property type="component" value="Chromosome 2"/>
</dbReference>
<evidence type="ECO:0000313" key="4">
    <source>
        <dbReference type="Proteomes" id="UP001338582"/>
    </source>
</evidence>
<evidence type="ECO:0000256" key="2">
    <source>
        <dbReference type="ARBA" id="ARBA00044129"/>
    </source>
</evidence>
<dbReference type="Pfam" id="PF00829">
    <property type="entry name" value="Ribosomal_L21p"/>
    <property type="match status" value="1"/>
</dbReference>
<dbReference type="KEGG" id="asau:88172830"/>
<dbReference type="PANTHER" id="PTHR21349:SF0">
    <property type="entry name" value="LARGE RIBOSOMAL SUBUNIT PROTEIN BL21M"/>
    <property type="match status" value="1"/>
</dbReference>
<accession>A0AAX4H7D0</accession>